<sequence>MLISETHFTNKNVLKIHGYKLYHTQHLSGRAHRSSAIIIKSTETLPSFESDYLQATNVAIEDWHNPSSYTACSILFP</sequence>
<dbReference type="EMBL" id="JAWNGG020000205">
    <property type="protein sequence ID" value="KAK9296712.1"/>
    <property type="molecule type" value="Genomic_DNA"/>
</dbReference>
<dbReference type="Proteomes" id="UP001432146">
    <property type="component" value="Unassembled WGS sequence"/>
</dbReference>
<comment type="caution">
    <text evidence="1">The sequence shown here is derived from an EMBL/GenBank/DDBJ whole genome shotgun (WGS) entry which is preliminary data.</text>
</comment>
<dbReference type="AlphaFoldDB" id="A0AAW0ZI49"/>
<reference evidence="1 2" key="1">
    <citation type="submission" date="2024-05" db="EMBL/GenBank/DDBJ databases">
        <title>The nuclear and mitochondrial genome assemblies of Tetragonisca angustula (Apidae: Meliponini), a tiny yet remarkable pollinator in the Neotropics.</title>
        <authorList>
            <person name="Ferrari R."/>
            <person name="Ricardo P.C."/>
            <person name="Dias F.C."/>
            <person name="Araujo N.S."/>
            <person name="Soares D.O."/>
            <person name="Zhou Q.-S."/>
            <person name="Zhu C.-D."/>
            <person name="Coutinho L."/>
            <person name="Airas M.C."/>
            <person name="Batista T.M."/>
        </authorList>
    </citation>
    <scope>NUCLEOTIDE SEQUENCE [LARGE SCALE GENOMIC DNA]</scope>
    <source>
        <strain evidence="1">ASF017062</strain>
        <tissue evidence="1">Abdomen</tissue>
    </source>
</reference>
<proteinExistence type="predicted"/>
<gene>
    <name evidence="1" type="ORF">QLX08_009326</name>
</gene>
<keyword evidence="2" id="KW-1185">Reference proteome</keyword>
<evidence type="ECO:0000313" key="1">
    <source>
        <dbReference type="EMBL" id="KAK9296712.1"/>
    </source>
</evidence>
<accession>A0AAW0ZI49</accession>
<organism evidence="1 2">
    <name type="scientific">Tetragonisca angustula</name>
    <dbReference type="NCBI Taxonomy" id="166442"/>
    <lineage>
        <taxon>Eukaryota</taxon>
        <taxon>Metazoa</taxon>
        <taxon>Ecdysozoa</taxon>
        <taxon>Arthropoda</taxon>
        <taxon>Hexapoda</taxon>
        <taxon>Insecta</taxon>
        <taxon>Pterygota</taxon>
        <taxon>Neoptera</taxon>
        <taxon>Endopterygota</taxon>
        <taxon>Hymenoptera</taxon>
        <taxon>Apocrita</taxon>
        <taxon>Aculeata</taxon>
        <taxon>Apoidea</taxon>
        <taxon>Anthophila</taxon>
        <taxon>Apidae</taxon>
        <taxon>Tetragonisca</taxon>
    </lineage>
</organism>
<evidence type="ECO:0000313" key="2">
    <source>
        <dbReference type="Proteomes" id="UP001432146"/>
    </source>
</evidence>
<protein>
    <submittedName>
        <fullName evidence="1">Uncharacterized protein</fullName>
    </submittedName>
</protein>
<name>A0AAW0ZI49_9HYME</name>